<feature type="transmembrane region" description="Helical" evidence="6">
    <location>
        <begin position="90"/>
        <end position="111"/>
    </location>
</feature>
<dbReference type="InterPro" id="IPR004345">
    <property type="entry name" value="TB2_DP1_HVA22"/>
</dbReference>
<evidence type="ECO:0000256" key="3">
    <source>
        <dbReference type="ARBA" id="ARBA00022692"/>
    </source>
</evidence>
<keyword evidence="5 6" id="KW-0472">Membrane</keyword>
<feature type="region of interest" description="Disordered" evidence="7">
    <location>
        <begin position="155"/>
        <end position="175"/>
    </location>
</feature>
<gene>
    <name evidence="8" type="primary">REEP5</name>
    <name evidence="8" type="ORF">g.2192</name>
</gene>
<feature type="transmembrane region" description="Helical" evidence="6">
    <location>
        <begin position="39"/>
        <end position="70"/>
    </location>
</feature>
<evidence type="ECO:0000256" key="7">
    <source>
        <dbReference type="SAM" id="MobiDB-lite"/>
    </source>
</evidence>
<evidence type="ECO:0000256" key="4">
    <source>
        <dbReference type="ARBA" id="ARBA00022989"/>
    </source>
</evidence>
<protein>
    <recommendedName>
        <fullName evidence="6">Receptor expression-enhancing protein</fullName>
    </recommendedName>
</protein>
<dbReference type="AlphaFoldDB" id="A0A6G1SJE7"/>
<dbReference type="PANTHER" id="PTHR12300:SF161">
    <property type="entry name" value="RECEPTOR EXPRESSION-ENHANCING PROTEIN"/>
    <property type="match status" value="1"/>
</dbReference>
<evidence type="ECO:0000256" key="5">
    <source>
        <dbReference type="ARBA" id="ARBA00023136"/>
    </source>
</evidence>
<evidence type="ECO:0000313" key="8">
    <source>
        <dbReference type="EMBL" id="MDE50030.1"/>
    </source>
</evidence>
<evidence type="ECO:0000256" key="6">
    <source>
        <dbReference type="RuleBase" id="RU362006"/>
    </source>
</evidence>
<name>A0A6G1SJE7_9ACAR</name>
<dbReference type="EMBL" id="GGYP01005259">
    <property type="protein sequence ID" value="MDE50030.1"/>
    <property type="molecule type" value="Transcribed_RNA"/>
</dbReference>
<dbReference type="PANTHER" id="PTHR12300">
    <property type="entry name" value="HVA22-LIKE PROTEINS"/>
    <property type="match status" value="1"/>
</dbReference>
<accession>A0A6G1SJE7</accession>
<reference evidence="8" key="1">
    <citation type="submission" date="2018-10" db="EMBL/GenBank/DDBJ databases">
        <title>Transcriptome assembly of Aceria tosichella (Wheat curl mite) Type 2.</title>
        <authorList>
            <person name="Scully E.D."/>
            <person name="Geib S.M."/>
            <person name="Palmer N.A."/>
            <person name="Gupta A.K."/>
            <person name="Sarath G."/>
            <person name="Tatineni S."/>
        </authorList>
    </citation>
    <scope>NUCLEOTIDE SEQUENCE</scope>
    <source>
        <strain evidence="8">LincolnNE</strain>
    </source>
</reference>
<dbReference type="Pfam" id="PF03134">
    <property type="entry name" value="TB2_DP1_HVA22"/>
    <property type="match status" value="1"/>
</dbReference>
<proteinExistence type="inferred from homology"/>
<keyword evidence="4 6" id="KW-1133">Transmembrane helix</keyword>
<comment type="subcellular location">
    <subcellularLocation>
        <location evidence="1 6">Membrane</location>
        <topology evidence="1 6">Multi-pass membrane protein</topology>
    </subcellularLocation>
</comment>
<keyword evidence="3 6" id="KW-0812">Transmembrane</keyword>
<keyword evidence="8" id="KW-0675">Receptor</keyword>
<comment type="similarity">
    <text evidence="2 6">Belongs to the DP1 family.</text>
</comment>
<dbReference type="GO" id="GO:0016020">
    <property type="term" value="C:membrane"/>
    <property type="evidence" value="ECO:0007669"/>
    <property type="project" value="UniProtKB-SubCell"/>
</dbReference>
<organism evidence="8">
    <name type="scientific">Aceria tosichella</name>
    <name type="common">wheat curl mite</name>
    <dbReference type="NCBI Taxonomy" id="561515"/>
    <lineage>
        <taxon>Eukaryota</taxon>
        <taxon>Metazoa</taxon>
        <taxon>Ecdysozoa</taxon>
        <taxon>Arthropoda</taxon>
        <taxon>Chelicerata</taxon>
        <taxon>Arachnida</taxon>
        <taxon>Acari</taxon>
        <taxon>Acariformes</taxon>
        <taxon>Trombidiformes</taxon>
        <taxon>Prostigmata</taxon>
        <taxon>Eupodina</taxon>
        <taxon>Eriophyoidea</taxon>
        <taxon>Eriophyidae</taxon>
        <taxon>Eriophyinae</taxon>
        <taxon>Aceriini</taxon>
        <taxon>Aceria</taxon>
    </lineage>
</organism>
<evidence type="ECO:0000256" key="2">
    <source>
        <dbReference type="ARBA" id="ARBA00008573"/>
    </source>
</evidence>
<evidence type="ECO:0000256" key="1">
    <source>
        <dbReference type="ARBA" id="ARBA00004141"/>
    </source>
</evidence>
<sequence>MSQYYQLFVNKLETLVHDNKSVLTPYFERVEKLTGVKRVVIAQALIGILLLYLIVGRAAQFVCNLIGFVFPAYRSLVALETSNKEDDSKWLTYWVVFAALSVVEFFSDVLLSWFPLYWIAKVAFLLWCSADIPNGGSAVIYSRVIRPIFLKHAASKGSSPANSSPSANSNNNKEN</sequence>